<accession>A0A8T1VDG8</accession>
<dbReference type="Proteomes" id="UP000694044">
    <property type="component" value="Unassembled WGS sequence"/>
</dbReference>
<sequence>MNGVLLEYHATAHISTSPPAPIPPPPSERRRLRGSRAALWMVKLTTASVTQLARVNFLKNVAQCRVLRGQEHPPQRGDAAATFNMISDGKVSVPKAGVEIMQLRARVRSSRTSPWSQLTRTAVDRLE</sequence>
<keyword evidence="2" id="KW-1185">Reference proteome</keyword>
<comment type="caution">
    <text evidence="1">The sequence shown here is derived from an EMBL/GenBank/DDBJ whole genome shotgun (WGS) entry which is preliminary data.</text>
</comment>
<name>A0A8T1VDG8_9STRA</name>
<dbReference type="AlphaFoldDB" id="A0A8T1VDG8"/>
<protein>
    <submittedName>
        <fullName evidence="1">Uncharacterized protein</fullName>
    </submittedName>
</protein>
<evidence type="ECO:0000313" key="1">
    <source>
        <dbReference type="EMBL" id="KAG7379125.1"/>
    </source>
</evidence>
<proteinExistence type="predicted"/>
<dbReference type="EMBL" id="JAGDFM010000370">
    <property type="protein sequence ID" value="KAG7379125.1"/>
    <property type="molecule type" value="Genomic_DNA"/>
</dbReference>
<evidence type="ECO:0000313" key="2">
    <source>
        <dbReference type="Proteomes" id="UP000694044"/>
    </source>
</evidence>
<reference evidence="1" key="1">
    <citation type="submission" date="2021-02" db="EMBL/GenBank/DDBJ databases">
        <authorList>
            <person name="Palmer J.M."/>
        </authorList>
    </citation>
    <scope>NUCLEOTIDE SEQUENCE</scope>
    <source>
        <strain evidence="1">SCRP734</strain>
    </source>
</reference>
<gene>
    <name evidence="1" type="ORF">PHYPSEUDO_009023</name>
</gene>
<organism evidence="1 2">
    <name type="scientific">Phytophthora pseudosyringae</name>
    <dbReference type="NCBI Taxonomy" id="221518"/>
    <lineage>
        <taxon>Eukaryota</taxon>
        <taxon>Sar</taxon>
        <taxon>Stramenopiles</taxon>
        <taxon>Oomycota</taxon>
        <taxon>Peronosporomycetes</taxon>
        <taxon>Peronosporales</taxon>
        <taxon>Peronosporaceae</taxon>
        <taxon>Phytophthora</taxon>
    </lineage>
</organism>